<organism evidence="1 2">
    <name type="scientific">Noviherbaspirillum sedimenti</name>
    <dbReference type="NCBI Taxonomy" id="2320865"/>
    <lineage>
        <taxon>Bacteria</taxon>
        <taxon>Pseudomonadati</taxon>
        <taxon>Pseudomonadota</taxon>
        <taxon>Betaproteobacteria</taxon>
        <taxon>Burkholderiales</taxon>
        <taxon>Oxalobacteraceae</taxon>
        <taxon>Noviherbaspirillum</taxon>
    </lineage>
</organism>
<proteinExistence type="predicted"/>
<dbReference type="AlphaFoldDB" id="A0A3A3G3U8"/>
<gene>
    <name evidence="1" type="ORF">D3878_13850</name>
</gene>
<comment type="caution">
    <text evidence="1">The sequence shown here is derived from an EMBL/GenBank/DDBJ whole genome shotgun (WGS) entry which is preliminary data.</text>
</comment>
<dbReference type="OrthoDB" id="8777622at2"/>
<protein>
    <submittedName>
        <fullName evidence="1">Uncharacterized protein</fullName>
    </submittedName>
</protein>
<name>A0A3A3G3U8_9BURK</name>
<dbReference type="RefSeq" id="WP_119786025.1">
    <property type="nucleotide sequence ID" value="NZ_QYUQ01000002.1"/>
</dbReference>
<dbReference type="EMBL" id="QYUQ01000002">
    <property type="protein sequence ID" value="RJG02524.1"/>
    <property type="molecule type" value="Genomic_DNA"/>
</dbReference>
<sequence>MRPNVQATDAASGAAFQPLAPLLQSTPTDKVDAFRQRLVNLDRDKLIDLFGRAIASGKRVAAFLIADELTARGIPPAFRHLHAAETSYSLDQRFDLLLADLRWLRRWYPEHVKSIRYMRYRELFAFSESAFHRAAEYVFYEGRRPAWKIVASMSLTERQQWDCAWLRSAPIKKHDATTQAAHEQVFSALRDDLHSVRRTKKFTEEAAHTTLVRRHALWLCSRMAGGSPAETAIRYTQLTGIEITRDIAARQLQKVNETLIEKRLTMSKKK</sequence>
<evidence type="ECO:0000313" key="1">
    <source>
        <dbReference type="EMBL" id="RJG02524.1"/>
    </source>
</evidence>
<reference evidence="2" key="1">
    <citation type="submission" date="2018-09" db="EMBL/GenBank/DDBJ databases">
        <authorList>
            <person name="Zhu H."/>
        </authorList>
    </citation>
    <scope>NUCLEOTIDE SEQUENCE [LARGE SCALE GENOMIC DNA]</scope>
    <source>
        <strain evidence="2">K1S02-23</strain>
    </source>
</reference>
<accession>A0A3A3G3U8</accession>
<evidence type="ECO:0000313" key="2">
    <source>
        <dbReference type="Proteomes" id="UP000266327"/>
    </source>
</evidence>
<keyword evidence="2" id="KW-1185">Reference proteome</keyword>
<dbReference type="Proteomes" id="UP000266327">
    <property type="component" value="Unassembled WGS sequence"/>
</dbReference>